<evidence type="ECO:0000259" key="3">
    <source>
        <dbReference type="Pfam" id="PF22607"/>
    </source>
</evidence>
<dbReference type="EMBL" id="LKAJ02000001">
    <property type="protein sequence ID" value="MCS5710775.1"/>
    <property type="molecule type" value="Genomic_DNA"/>
</dbReference>
<evidence type="ECO:0000313" key="6">
    <source>
        <dbReference type="Proteomes" id="UP000051497"/>
    </source>
</evidence>
<protein>
    <submittedName>
        <fullName evidence="4">6-hydroxynicotinate 3-monooxygenase</fullName>
        <ecNumber evidence="4">1.14.13.114</ecNumber>
    </submittedName>
</protein>
<dbReference type="PRINTS" id="PR00420">
    <property type="entry name" value="RNGMNOXGNASE"/>
</dbReference>
<reference evidence="5" key="3">
    <citation type="submission" date="2021-06" db="EMBL/GenBank/DDBJ databases">
        <title>Genomic Description and Analysis of Intracellular Bacteria, Candidatus Berkiella cookevillensis and Candidatus Berkiella aquae.</title>
        <authorList>
            <person name="Kidane D.T."/>
            <person name="Mehari Y.T."/>
            <person name="Rice F.C."/>
            <person name="Arivett B.A."/>
            <person name="Farone A.L."/>
            <person name="Berk S.G."/>
            <person name="Farone M.B."/>
        </authorList>
    </citation>
    <scope>NUCLEOTIDE SEQUENCE</scope>
    <source>
        <strain evidence="5">HT99</strain>
    </source>
</reference>
<reference evidence="4" key="1">
    <citation type="submission" date="2015-09" db="EMBL/GenBank/DDBJ databases">
        <title>Draft Genome Sequences of Two Novel Amoeba-resistant Intranuclear Bacteria, Candidatus Berkiella cookevillensis and Candidatus Berkiella aquae.</title>
        <authorList>
            <person name="Mehari Y.T."/>
            <person name="Arivett B.A."/>
            <person name="Farone A.L."/>
            <person name="Gunderson J.H."/>
            <person name="Farone M.B."/>
        </authorList>
    </citation>
    <scope>NUCLEOTIDE SEQUENCE [LARGE SCALE GENOMIC DNA]</scope>
    <source>
        <strain evidence="4">HT99</strain>
    </source>
</reference>
<feature type="domain" description="Pyridine nucleotide-disulphide oxidoreductase N-terminal" evidence="2">
    <location>
        <begin position="10"/>
        <end position="45"/>
    </location>
</feature>
<dbReference type="PANTHER" id="PTHR47469:SF2">
    <property type="entry name" value="OS06G0597600 PROTEIN"/>
    <property type="match status" value="1"/>
</dbReference>
<dbReference type="EC" id="1.14.13.114" evidence="4"/>
<dbReference type="AlphaFoldDB" id="A0A0Q9YPW1"/>
<dbReference type="RefSeq" id="WP_075067296.1">
    <property type="nucleotide sequence ID" value="NZ_LKAJ02000001.1"/>
</dbReference>
<dbReference type="InterPro" id="IPR036188">
    <property type="entry name" value="FAD/NAD-bd_sf"/>
</dbReference>
<dbReference type="Pfam" id="PF00070">
    <property type="entry name" value="Pyr_redox"/>
    <property type="match status" value="1"/>
</dbReference>
<reference evidence="5" key="2">
    <citation type="journal article" date="2016" name="Genome Announc.">
        <title>Draft Genome Sequences of Two Novel Amoeba-Resistant Intranuclear Bacteria, 'Candidatus Berkiella cookevillensis' and 'Candidatus Berkiella aquae'.</title>
        <authorList>
            <person name="Mehari Y.T."/>
            <person name="Arivett B.A."/>
            <person name="Farone A.L."/>
            <person name="Gunderson J.H."/>
            <person name="Farone M.B."/>
        </authorList>
    </citation>
    <scope>NUCLEOTIDE SEQUENCE</scope>
    <source>
        <strain evidence="5">HT99</strain>
    </source>
</reference>
<evidence type="ECO:0000313" key="5">
    <source>
        <dbReference type="EMBL" id="MCS5710775.1"/>
    </source>
</evidence>
<evidence type="ECO:0000256" key="1">
    <source>
        <dbReference type="SAM" id="MobiDB-lite"/>
    </source>
</evidence>
<dbReference type="OrthoDB" id="9782160at2"/>
<dbReference type="PANTHER" id="PTHR47469">
    <property type="entry name" value="MONOOXYGENASE-LIKE"/>
    <property type="match status" value="1"/>
</dbReference>
<keyword evidence="4" id="KW-0503">Monooxygenase</keyword>
<evidence type="ECO:0000313" key="4">
    <source>
        <dbReference type="EMBL" id="KRG19714.1"/>
    </source>
</evidence>
<keyword evidence="6" id="KW-1185">Reference proteome</keyword>
<dbReference type="SUPFAM" id="SSF51905">
    <property type="entry name" value="FAD/NAD(P)-binding domain"/>
    <property type="match status" value="1"/>
</dbReference>
<dbReference type="InterPro" id="IPR054707">
    <property type="entry name" value="DhpH_subs-bd"/>
</dbReference>
<dbReference type="InterPro" id="IPR053212">
    <property type="entry name" value="DHP_3-monooxygenase"/>
</dbReference>
<name>A0A0Q9YPW1_9GAMM</name>
<dbReference type="Pfam" id="PF22607">
    <property type="entry name" value="FAD_binding-like"/>
    <property type="match status" value="1"/>
</dbReference>
<proteinExistence type="predicted"/>
<evidence type="ECO:0000259" key="2">
    <source>
        <dbReference type="Pfam" id="PF00070"/>
    </source>
</evidence>
<feature type="region of interest" description="Disordered" evidence="1">
    <location>
        <begin position="414"/>
        <end position="436"/>
    </location>
</feature>
<feature type="domain" description="2,6-dihydroxypyridine 3-monooxygenase substrate binding" evidence="3">
    <location>
        <begin position="170"/>
        <end position="291"/>
    </location>
</feature>
<sequence length="436" mass="48934">MQSGPLKEQHIGIIGGSIAGLAVGASLLQLGAKVTILERSEHPLEGRGAGIVLPEPLIQQCIAANLFDKDISRLSVSHRSFITQSHQSIWDQPIAVMCLNWSDIYSQLRKRIPDSHYHQGKMVETLSQTEKVYHLQTQDGSSYSFDFLIGADGIHSGVRNAFFSETTYHYAGYIAWRGVIPLNEVKSNELFSEHIPYFVYPNGHLLLYIIPGQQTDAPLLNWVMYEICSQADLENKLIDTDGNKHEVSIPPGGLNKETQKHLHLFATTHLPSDIAQIICHTEKPFLQAVYDLKAPKVLQDQTCLIGDAALILRPHSASGVVKALMDSLSLVKAFETNDFEAWQQQQQLKAEQLFFISQNMGQGLVAQTPPWSEMTPTLMEEWWNNIMAGKTWHYTPSTLNQKLTVQYDQTIEEQKKVSPTNETKNETKKIAKTTLS</sequence>
<keyword evidence="4" id="KW-0560">Oxidoreductase</keyword>
<accession>A0A0Q9YPW1</accession>
<comment type="caution">
    <text evidence="4">The sequence shown here is derived from an EMBL/GenBank/DDBJ whole genome shotgun (WGS) entry which is preliminary data.</text>
</comment>
<dbReference type="InterPro" id="IPR039648">
    <property type="entry name" value="DHPH_N"/>
</dbReference>
<dbReference type="EMBL" id="LKAJ01000015">
    <property type="protein sequence ID" value="KRG19714.1"/>
    <property type="molecule type" value="Genomic_DNA"/>
</dbReference>
<dbReference type="GO" id="GO:0043731">
    <property type="term" value="F:6-hydroxynicotinate 3-monooxygenase activity"/>
    <property type="evidence" value="ECO:0007669"/>
    <property type="project" value="UniProtKB-EC"/>
</dbReference>
<dbReference type="SUPFAM" id="SSF54373">
    <property type="entry name" value="FAD-linked reductases, C-terminal domain"/>
    <property type="match status" value="1"/>
</dbReference>
<dbReference type="Proteomes" id="UP000051497">
    <property type="component" value="Unassembled WGS sequence"/>
</dbReference>
<gene>
    <name evidence="5" type="ORF">HT99x_004985</name>
    <name evidence="4" type="ORF">HT99x_02693</name>
</gene>
<dbReference type="STRING" id="295108.HT99x_02693"/>
<organism evidence="4">
    <name type="scientific">Candidatus Berkiella aquae</name>
    <dbReference type="NCBI Taxonomy" id="295108"/>
    <lineage>
        <taxon>Bacteria</taxon>
        <taxon>Pseudomonadati</taxon>
        <taxon>Pseudomonadota</taxon>
        <taxon>Gammaproteobacteria</taxon>
        <taxon>Candidatus Berkiellales</taxon>
        <taxon>Candidatus Berkiellaceae</taxon>
        <taxon>Candidatus Berkiella</taxon>
    </lineage>
</organism>
<dbReference type="Gene3D" id="3.50.50.60">
    <property type="entry name" value="FAD/NAD(P)-binding domain"/>
    <property type="match status" value="2"/>
</dbReference>